<reference evidence="4 5" key="1">
    <citation type="journal article" date="2017" name="Curr. Biol.">
        <title>Genome architecture and evolution of a unichromosomal asexual nematode.</title>
        <authorList>
            <person name="Fradin H."/>
            <person name="Zegar C."/>
            <person name="Gutwein M."/>
            <person name="Lucas J."/>
            <person name="Kovtun M."/>
            <person name="Corcoran D."/>
            <person name="Baugh L.R."/>
            <person name="Kiontke K."/>
            <person name="Gunsalus K."/>
            <person name="Fitch D.H."/>
            <person name="Piano F."/>
        </authorList>
    </citation>
    <scope>NUCLEOTIDE SEQUENCE [LARGE SCALE GENOMIC DNA]</scope>
    <source>
        <strain evidence="4">PF1309</strain>
    </source>
</reference>
<keyword evidence="2" id="KW-0732">Signal</keyword>
<keyword evidence="5" id="KW-1185">Reference proteome</keyword>
<dbReference type="InterPro" id="IPR002557">
    <property type="entry name" value="Chitin-bd_dom"/>
</dbReference>
<evidence type="ECO:0000259" key="3">
    <source>
        <dbReference type="SMART" id="SM00494"/>
    </source>
</evidence>
<evidence type="ECO:0000256" key="2">
    <source>
        <dbReference type="SAM" id="SignalP"/>
    </source>
</evidence>
<feature type="compositionally biased region" description="Low complexity" evidence="1">
    <location>
        <begin position="93"/>
        <end position="104"/>
    </location>
</feature>
<sequence length="787" mass="80262">MARTVPLFLLVTTNIIGSILAQTPVIGGSCKLGTADVQIGGKQTQFFLKCESTAESVEGEGVWVVKSRSASASSSGSSSAAVPSENTQLHQRPPSSKSLNSSPNICEQDKNARENDACSVSATCLQAHNEFSNSYLQCDQTTLRWTRKSCQDGFQFNFEQQTCIKRNTHRQQASGLICTFSSCSNSNPCSSGSCNNGYCCSSNSGSSNAIILTPSSSSNNCAGCNSQPQVITIPSCPGGSYSVGSCANTGSCATGYSCVQGSCCPSYNSQPSIAIAICPGGGSGVGNCVNSQCATGYQCVQNQCCPSTTTTNPFVCSDGTQAAGGCVNGLCGTGYTCRNGLCCTGSAANSIRCLDGSEAVGACISSCQSNACGGSTPTYYCGTGYTCTTGNICCAVNSCPGGGTAIGPTINGQCPAGSTANNGICCSNACPDGTAGSPTVNGFCPTGLTLLNGVCCSGTGANPLGVCEVPDQAVGPCPADGVCPPGNACDGTGISCCPIQGFDYRNLDCQLGPAIDGLCPAGYAYVFISDNNPQGMCINLQCVPGVCDETVQAGPCQDGTCPNGFNCFTSADICCPTTTTRRFNKLANGRGRGSSQPYYGRPLHSYMPAHQNHAAAPQHAGTQLLSPLPLCSDGTPSVGTCINGLCGVGLVCDNNQCCRPGNGKDIRSMCPDGSNAVSSCFANGACGSGLYCLTSKNLCCKGKAPTEFNRPMPLATVRPIGSRCMLDGECVGHADGLSLCHAGVCQCSPIAYTQGIACVRRKHLNLKMADDPVPNTNANVNKAIVKQ</sequence>
<evidence type="ECO:0000256" key="1">
    <source>
        <dbReference type="SAM" id="MobiDB-lite"/>
    </source>
</evidence>
<feature type="region of interest" description="Disordered" evidence="1">
    <location>
        <begin position="72"/>
        <end position="106"/>
    </location>
</feature>
<dbReference type="EMBL" id="LIAE01006310">
    <property type="protein sequence ID" value="PAV91489.1"/>
    <property type="molecule type" value="Genomic_DNA"/>
</dbReference>
<comment type="caution">
    <text evidence="4">The sequence shown here is derived from an EMBL/GenBank/DDBJ whole genome shotgun (WGS) entry which is preliminary data.</text>
</comment>
<feature type="compositionally biased region" description="Low complexity" evidence="1">
    <location>
        <begin position="72"/>
        <end position="81"/>
    </location>
</feature>
<accession>A0A2A2LZ84</accession>
<dbReference type="STRING" id="2018661.A0A2A2LZ84"/>
<dbReference type="OrthoDB" id="5912039at2759"/>
<dbReference type="InterPro" id="IPR006150">
    <property type="entry name" value="Cys_repeat_1"/>
</dbReference>
<evidence type="ECO:0000313" key="4">
    <source>
        <dbReference type="EMBL" id="PAV91489.1"/>
    </source>
</evidence>
<dbReference type="PANTHER" id="PTHR34150:SF7">
    <property type="entry name" value="PROTEIN CBG10108"/>
    <property type="match status" value="1"/>
</dbReference>
<dbReference type="PROSITE" id="PS51257">
    <property type="entry name" value="PROKAR_LIPOPROTEIN"/>
    <property type="match status" value="1"/>
</dbReference>
<dbReference type="SMART" id="SM00494">
    <property type="entry name" value="ChtBD2"/>
    <property type="match status" value="1"/>
</dbReference>
<proteinExistence type="predicted"/>
<name>A0A2A2LZ84_9BILA</name>
<evidence type="ECO:0000313" key="5">
    <source>
        <dbReference type="Proteomes" id="UP000218231"/>
    </source>
</evidence>
<dbReference type="Proteomes" id="UP000218231">
    <property type="component" value="Unassembled WGS sequence"/>
</dbReference>
<organism evidence="4 5">
    <name type="scientific">Diploscapter pachys</name>
    <dbReference type="NCBI Taxonomy" id="2018661"/>
    <lineage>
        <taxon>Eukaryota</taxon>
        <taxon>Metazoa</taxon>
        <taxon>Ecdysozoa</taxon>
        <taxon>Nematoda</taxon>
        <taxon>Chromadorea</taxon>
        <taxon>Rhabditida</taxon>
        <taxon>Rhabditina</taxon>
        <taxon>Rhabditomorpha</taxon>
        <taxon>Rhabditoidea</taxon>
        <taxon>Rhabditidae</taxon>
        <taxon>Diploscapter</taxon>
    </lineage>
</organism>
<dbReference type="AlphaFoldDB" id="A0A2A2LZ84"/>
<dbReference type="PANTHER" id="PTHR34150">
    <property type="entry name" value="PROTEIN CBG08832-RELATED"/>
    <property type="match status" value="1"/>
</dbReference>
<dbReference type="SMART" id="SM00289">
    <property type="entry name" value="WR1"/>
    <property type="match status" value="10"/>
</dbReference>
<feature type="signal peptide" evidence="2">
    <location>
        <begin position="1"/>
        <end position="21"/>
    </location>
</feature>
<feature type="domain" description="Chitin-binding type-2" evidence="3">
    <location>
        <begin position="116"/>
        <end position="170"/>
    </location>
</feature>
<dbReference type="GO" id="GO:0005576">
    <property type="term" value="C:extracellular region"/>
    <property type="evidence" value="ECO:0007669"/>
    <property type="project" value="InterPro"/>
</dbReference>
<dbReference type="GO" id="GO:0008061">
    <property type="term" value="F:chitin binding"/>
    <property type="evidence" value="ECO:0007669"/>
    <property type="project" value="InterPro"/>
</dbReference>
<gene>
    <name evidence="4" type="ORF">WR25_14193</name>
</gene>
<feature type="chain" id="PRO_5012019495" description="Chitin-binding type-2 domain-containing protein" evidence="2">
    <location>
        <begin position="22"/>
        <end position="787"/>
    </location>
</feature>
<protein>
    <recommendedName>
        <fullName evidence="3">Chitin-binding type-2 domain-containing protein</fullName>
    </recommendedName>
</protein>